<proteinExistence type="predicted"/>
<dbReference type="GO" id="GO:0000976">
    <property type="term" value="F:transcription cis-regulatory region binding"/>
    <property type="evidence" value="ECO:0007669"/>
    <property type="project" value="TreeGrafter"/>
</dbReference>
<feature type="domain" description="Response regulatory" evidence="3">
    <location>
        <begin position="6"/>
        <end position="121"/>
    </location>
</feature>
<gene>
    <name evidence="5" type="primary">yehT_3</name>
    <name evidence="5" type="ORF">BcellWH2_02816</name>
    <name evidence="6" type="ORF">F2Y81_25420</name>
    <name evidence="7" type="ORF">F2Y87_04995</name>
    <name evidence="8" type="ORF">RO785_26215</name>
</gene>
<sequence>MTNTIKTIIVDDEINSIHNLEEDLKAYPEIEILDTITSSQKAKKSIIQYQPDLLFLDVEMPYINGIELLQEIRPYVRNNMRVIFYSAFDKYMLDALRASAFDYLLKPYQTNELKQIVERIKREKTNNPINFDQAMRQLLSNDCKFAVQTISRLLLLRRSEILYFQYSEDTRCWQMTLTNMEQYRLRLSTKAKDILNFCPSFIRVNTDCILNIDYLSSVENNTLRCILYAPFSHLEISASRRHYSKIKEALNFL</sequence>
<dbReference type="PROSITE" id="PS50110">
    <property type="entry name" value="RESPONSE_REGULATORY"/>
    <property type="match status" value="1"/>
</dbReference>
<dbReference type="PATRIC" id="fig|246787.4.peg.2908"/>
<dbReference type="Proteomes" id="UP000448877">
    <property type="component" value="Unassembled WGS sequence"/>
</dbReference>
<evidence type="ECO:0000259" key="4">
    <source>
        <dbReference type="PROSITE" id="PS50930"/>
    </source>
</evidence>
<reference evidence="5 9" key="1">
    <citation type="journal article" date="2015" name="Science">
        <title>Genetic determinants of in vivo fitness and diet responsiveness in multiple human gut Bacteroides.</title>
        <authorList>
            <person name="Wu M."/>
            <person name="McNulty N.P."/>
            <person name="Rodionov D.A."/>
            <person name="Khoroshkin M.S."/>
            <person name="Griffin N.W."/>
            <person name="Cheng J."/>
            <person name="Latreille P."/>
            <person name="Kerstetter R.A."/>
            <person name="Terrapon N."/>
            <person name="Henrissat B."/>
            <person name="Osterman A.L."/>
            <person name="Gordon J.I."/>
        </authorList>
    </citation>
    <scope>NUCLEOTIDE SEQUENCE [LARGE SCALE GENOMIC DNA]</scope>
    <source>
        <strain evidence="5 9">WH2</strain>
    </source>
</reference>
<dbReference type="Gene3D" id="2.40.50.1020">
    <property type="entry name" value="LytTr DNA-binding domain"/>
    <property type="match status" value="1"/>
</dbReference>
<dbReference type="InterPro" id="IPR011006">
    <property type="entry name" value="CheY-like_superfamily"/>
</dbReference>
<dbReference type="GO" id="GO:0032993">
    <property type="term" value="C:protein-DNA complex"/>
    <property type="evidence" value="ECO:0007669"/>
    <property type="project" value="TreeGrafter"/>
</dbReference>
<dbReference type="GO" id="GO:0006355">
    <property type="term" value="P:regulation of DNA-templated transcription"/>
    <property type="evidence" value="ECO:0007669"/>
    <property type="project" value="TreeGrafter"/>
</dbReference>
<dbReference type="Proteomes" id="UP001266995">
    <property type="component" value="Unassembled WGS sequence"/>
</dbReference>
<dbReference type="InterPro" id="IPR007492">
    <property type="entry name" value="LytTR_DNA-bd_dom"/>
</dbReference>
<evidence type="ECO:0000313" key="5">
    <source>
        <dbReference type="EMBL" id="ALJ60055.1"/>
    </source>
</evidence>
<dbReference type="PROSITE" id="PS50930">
    <property type="entry name" value="HTH_LYTTR"/>
    <property type="match status" value="1"/>
</dbReference>
<dbReference type="Pfam" id="PF00072">
    <property type="entry name" value="Response_reg"/>
    <property type="match status" value="1"/>
</dbReference>
<evidence type="ECO:0000313" key="7">
    <source>
        <dbReference type="EMBL" id="KAA5421300.1"/>
    </source>
</evidence>
<organism evidence="5 9">
    <name type="scientific">Bacteroides cellulosilyticus</name>
    <dbReference type="NCBI Taxonomy" id="246787"/>
    <lineage>
        <taxon>Bacteria</taxon>
        <taxon>Pseudomonadati</taxon>
        <taxon>Bacteroidota</taxon>
        <taxon>Bacteroidia</taxon>
        <taxon>Bacteroidales</taxon>
        <taxon>Bacteroidaceae</taxon>
        <taxon>Bacteroides</taxon>
    </lineage>
</organism>
<dbReference type="SUPFAM" id="SSF52172">
    <property type="entry name" value="CheY-like"/>
    <property type="match status" value="1"/>
</dbReference>
<evidence type="ECO:0000256" key="2">
    <source>
        <dbReference type="PROSITE-ProRule" id="PRU00169"/>
    </source>
</evidence>
<dbReference type="GO" id="GO:0005829">
    <property type="term" value="C:cytosol"/>
    <property type="evidence" value="ECO:0007669"/>
    <property type="project" value="TreeGrafter"/>
</dbReference>
<dbReference type="SMART" id="SM00850">
    <property type="entry name" value="LytTR"/>
    <property type="match status" value="1"/>
</dbReference>
<dbReference type="EMBL" id="JAVSNH010000002">
    <property type="protein sequence ID" value="MDT4514465.1"/>
    <property type="molecule type" value="Genomic_DNA"/>
</dbReference>
<dbReference type="KEGG" id="bcel:BcellWH2_02816"/>
<dbReference type="EMBL" id="VVYV01000066">
    <property type="protein sequence ID" value="KAA5412575.1"/>
    <property type="molecule type" value="Genomic_DNA"/>
</dbReference>
<keyword evidence="1 8" id="KW-0238">DNA-binding</keyword>
<dbReference type="eggNOG" id="COG3279">
    <property type="taxonomic scope" value="Bacteria"/>
</dbReference>
<dbReference type="InterPro" id="IPR039420">
    <property type="entry name" value="WalR-like"/>
</dbReference>
<name>A0A0P0G7N0_9BACE</name>
<dbReference type="Proteomes" id="UP000482653">
    <property type="component" value="Unassembled WGS sequence"/>
</dbReference>
<dbReference type="InterPro" id="IPR001789">
    <property type="entry name" value="Sig_transdc_resp-reg_receiver"/>
</dbReference>
<dbReference type="GO" id="GO:0000156">
    <property type="term" value="F:phosphorelay response regulator activity"/>
    <property type="evidence" value="ECO:0007669"/>
    <property type="project" value="TreeGrafter"/>
</dbReference>
<protein>
    <submittedName>
        <fullName evidence="8">LytTR family DNA-binding domain-containing protein</fullName>
    </submittedName>
    <submittedName>
        <fullName evidence="6">Response regulator transcription factor</fullName>
    </submittedName>
    <submittedName>
        <fullName evidence="5">Transcriptional regulatory protein YehT</fullName>
    </submittedName>
</protein>
<feature type="domain" description="HTH LytTR-type" evidence="4">
    <location>
        <begin position="199"/>
        <end position="252"/>
    </location>
</feature>
<keyword evidence="2" id="KW-0597">Phosphoprotein</keyword>
<dbReference type="AlphaFoldDB" id="A0A0P0G7N0"/>
<dbReference type="PANTHER" id="PTHR48111:SF69">
    <property type="entry name" value="RESPONSE REGULATOR RECEIVER"/>
    <property type="match status" value="1"/>
</dbReference>
<dbReference type="SMART" id="SM00448">
    <property type="entry name" value="REC"/>
    <property type="match status" value="1"/>
</dbReference>
<evidence type="ECO:0000256" key="1">
    <source>
        <dbReference type="ARBA" id="ARBA00023125"/>
    </source>
</evidence>
<dbReference type="RefSeq" id="WP_026366899.1">
    <property type="nucleotide sequence ID" value="NZ_CABMLT010000003.1"/>
</dbReference>
<evidence type="ECO:0000313" key="10">
    <source>
        <dbReference type="Proteomes" id="UP000448877"/>
    </source>
</evidence>
<dbReference type="STRING" id="246787.BcellWH2_02816"/>
<dbReference type="Proteomes" id="UP000061809">
    <property type="component" value="Chromosome"/>
</dbReference>
<dbReference type="PANTHER" id="PTHR48111">
    <property type="entry name" value="REGULATOR OF RPOS"/>
    <property type="match status" value="1"/>
</dbReference>
<accession>A0A0P0G7N0</accession>
<evidence type="ECO:0000313" key="11">
    <source>
        <dbReference type="Proteomes" id="UP000482653"/>
    </source>
</evidence>
<reference evidence="8" key="3">
    <citation type="submission" date="2023-08" db="EMBL/GenBank/DDBJ databases">
        <title>Reintroducing virulent viruses to syntetic microbiomes.</title>
        <authorList>
            <person name="Wilde J."/>
            <person name="Boyes R."/>
            <person name="Robinson A.V."/>
            <person name="Daisley B.A."/>
            <person name="Allen-Vercoe E."/>
        </authorList>
    </citation>
    <scope>NUCLEOTIDE SEQUENCE</scope>
    <source>
        <strain evidence="8">225I_12FAA</strain>
    </source>
</reference>
<dbReference type="GeneID" id="66305848"/>
<evidence type="ECO:0000313" key="8">
    <source>
        <dbReference type="EMBL" id="MDT4514465.1"/>
    </source>
</evidence>
<evidence type="ECO:0000259" key="3">
    <source>
        <dbReference type="PROSITE" id="PS50110"/>
    </source>
</evidence>
<dbReference type="Pfam" id="PF04397">
    <property type="entry name" value="LytTR"/>
    <property type="match status" value="1"/>
</dbReference>
<evidence type="ECO:0000313" key="9">
    <source>
        <dbReference type="Proteomes" id="UP000061809"/>
    </source>
</evidence>
<dbReference type="Gene3D" id="3.40.50.2300">
    <property type="match status" value="1"/>
</dbReference>
<feature type="modified residue" description="4-aspartylphosphate" evidence="2">
    <location>
        <position position="57"/>
    </location>
</feature>
<evidence type="ECO:0000313" key="6">
    <source>
        <dbReference type="EMBL" id="KAA5412575.1"/>
    </source>
</evidence>
<dbReference type="EMBL" id="CP012801">
    <property type="protein sequence ID" value="ALJ60055.1"/>
    <property type="molecule type" value="Genomic_DNA"/>
</dbReference>
<dbReference type="EMBL" id="VVYX01000005">
    <property type="protein sequence ID" value="KAA5421300.1"/>
    <property type="molecule type" value="Genomic_DNA"/>
</dbReference>
<reference evidence="10 11" key="2">
    <citation type="journal article" date="2019" name="Nat. Med.">
        <title>A library of human gut bacterial isolates paired with longitudinal multiomics data enables mechanistic microbiome research.</title>
        <authorList>
            <person name="Poyet M."/>
            <person name="Groussin M."/>
            <person name="Gibbons S.M."/>
            <person name="Avila-Pacheco J."/>
            <person name="Jiang X."/>
            <person name="Kearney S.M."/>
            <person name="Perrotta A.R."/>
            <person name="Berdy B."/>
            <person name="Zhao S."/>
            <person name="Lieberman T.D."/>
            <person name="Swanson P.K."/>
            <person name="Smith M."/>
            <person name="Roesemann S."/>
            <person name="Alexander J.E."/>
            <person name="Rich S.A."/>
            <person name="Livny J."/>
            <person name="Vlamakis H."/>
            <person name="Clish C."/>
            <person name="Bullock K."/>
            <person name="Deik A."/>
            <person name="Scott J."/>
            <person name="Pierce K.A."/>
            <person name="Xavier R.J."/>
            <person name="Alm E.J."/>
        </authorList>
    </citation>
    <scope>NUCLEOTIDE SEQUENCE [LARGE SCALE GENOMIC DNA]</scope>
    <source>
        <strain evidence="6 10">BIOML-A6</strain>
        <strain evidence="7 11">BIOML-A8</strain>
    </source>
</reference>